<dbReference type="EMBL" id="DSMG01000041">
    <property type="protein sequence ID" value="HDX30504.1"/>
    <property type="molecule type" value="Genomic_DNA"/>
</dbReference>
<dbReference type="InterPro" id="IPR042208">
    <property type="entry name" value="D-ser_dehydrat-like_sf"/>
</dbReference>
<dbReference type="InterPro" id="IPR001608">
    <property type="entry name" value="Ala_racemase_N"/>
</dbReference>
<feature type="domain" description="D-serine dehydratase-like" evidence="3">
    <location>
        <begin position="256"/>
        <end position="367"/>
    </location>
</feature>
<dbReference type="InterPro" id="IPR026956">
    <property type="entry name" value="D-ser_dehydrat-like_dom"/>
</dbReference>
<dbReference type="GO" id="GO:0008721">
    <property type="term" value="F:D-serine ammonia-lyase activity"/>
    <property type="evidence" value="ECO:0007669"/>
    <property type="project" value="TreeGrafter"/>
</dbReference>
<protein>
    <submittedName>
        <fullName evidence="4">Alanine racemase</fullName>
    </submittedName>
</protein>
<dbReference type="InterPro" id="IPR029066">
    <property type="entry name" value="PLP-binding_barrel"/>
</dbReference>
<dbReference type="Gene3D" id="2.40.37.20">
    <property type="entry name" value="D-serine dehydratase-like domain"/>
    <property type="match status" value="1"/>
</dbReference>
<dbReference type="SMART" id="SM01119">
    <property type="entry name" value="D-ser_dehydrat"/>
    <property type="match status" value="1"/>
</dbReference>
<keyword evidence="2" id="KW-0456">Lyase</keyword>
<evidence type="ECO:0000259" key="3">
    <source>
        <dbReference type="SMART" id="SM01119"/>
    </source>
</evidence>
<sequence>MVFSYGFYNDIHTPTLLLDVQRAQRNIARMAKKAQQSGVRFRPHFKTHQSAAVGEWFREVGVEAITVSSVEMARYFAAHRWNDILIAFPVNVREIHKINELAQRIHLHLLVENETAVAHLAELLIAPVDVWIEVDAGYRRSGVPWDGDSVVALAQQIARSERMRLRGLLTHDGGTYAVRSQGEIAEASIRTAERLTAARWRLQNLGFDGLEISVGDTPACSVLDRFEGVDEIRPGNFVFYDWMQVEIGACTPDEVAVVVACPVVSIHPERNEIVLYGGAVHLSKESLLQRNGRLTFGAVVLIEKDGWSAPLPDVWVRSLSQEHGVVHAEDAAFATLVRRIQVGDLLGIVPIHSCLTADLLKVYRTLEGEYLTMAPIPGNTWMAERS</sequence>
<dbReference type="Pfam" id="PF14031">
    <property type="entry name" value="D-ser_dehydrat"/>
    <property type="match status" value="1"/>
</dbReference>
<dbReference type="InterPro" id="IPR051466">
    <property type="entry name" value="D-amino_acid_metab_enzyme"/>
</dbReference>
<dbReference type="PANTHER" id="PTHR28004">
    <property type="entry name" value="ZGC:162816-RELATED"/>
    <property type="match status" value="1"/>
</dbReference>
<comment type="similarity">
    <text evidence="1">Belongs to the DSD1 family.</text>
</comment>
<proteinExistence type="inferred from homology"/>
<gene>
    <name evidence="4" type="ORF">ENQ20_03310</name>
</gene>
<dbReference type="Gene3D" id="3.20.20.10">
    <property type="entry name" value="Alanine racemase"/>
    <property type="match status" value="1"/>
</dbReference>
<evidence type="ECO:0000256" key="2">
    <source>
        <dbReference type="ARBA" id="ARBA00023239"/>
    </source>
</evidence>
<evidence type="ECO:0000313" key="4">
    <source>
        <dbReference type="EMBL" id="HDX30504.1"/>
    </source>
</evidence>
<evidence type="ECO:0000256" key="1">
    <source>
        <dbReference type="ARBA" id="ARBA00005323"/>
    </source>
</evidence>
<name>A0A7C1JB87_9CHLR</name>
<dbReference type="GO" id="GO:0036088">
    <property type="term" value="P:D-serine catabolic process"/>
    <property type="evidence" value="ECO:0007669"/>
    <property type="project" value="TreeGrafter"/>
</dbReference>
<reference evidence="4" key="1">
    <citation type="journal article" date="2020" name="mSystems">
        <title>Genome- and Community-Level Interaction Insights into Carbon Utilization and Element Cycling Functions of Hydrothermarchaeota in Hydrothermal Sediment.</title>
        <authorList>
            <person name="Zhou Z."/>
            <person name="Liu Y."/>
            <person name="Xu W."/>
            <person name="Pan J."/>
            <person name="Luo Z.H."/>
            <person name="Li M."/>
        </authorList>
    </citation>
    <scope>NUCLEOTIDE SEQUENCE [LARGE SCALE GENOMIC DNA]</scope>
    <source>
        <strain evidence="4">SpSt-289</strain>
    </source>
</reference>
<dbReference type="SUPFAM" id="SSF51419">
    <property type="entry name" value="PLP-binding barrel"/>
    <property type="match status" value="1"/>
</dbReference>
<dbReference type="Pfam" id="PF01168">
    <property type="entry name" value="Ala_racemase_N"/>
    <property type="match status" value="1"/>
</dbReference>
<organism evidence="4">
    <name type="scientific">Caldilinea aerophila</name>
    <dbReference type="NCBI Taxonomy" id="133453"/>
    <lineage>
        <taxon>Bacteria</taxon>
        <taxon>Bacillati</taxon>
        <taxon>Chloroflexota</taxon>
        <taxon>Caldilineae</taxon>
        <taxon>Caldilineales</taxon>
        <taxon>Caldilineaceae</taxon>
        <taxon>Caldilinea</taxon>
    </lineage>
</organism>
<dbReference type="PANTHER" id="PTHR28004:SF2">
    <property type="entry name" value="D-SERINE DEHYDRATASE"/>
    <property type="match status" value="1"/>
</dbReference>
<comment type="caution">
    <text evidence="4">The sequence shown here is derived from an EMBL/GenBank/DDBJ whole genome shotgun (WGS) entry which is preliminary data.</text>
</comment>
<accession>A0A7C1JB87</accession>
<dbReference type="AlphaFoldDB" id="A0A7C1JB87"/>